<keyword evidence="2" id="KW-1185">Reference proteome</keyword>
<protein>
    <submittedName>
        <fullName evidence="1">Uncharacterized protein</fullName>
    </submittedName>
</protein>
<dbReference type="EMBL" id="ANIZ01003104">
    <property type="protein sequence ID" value="ETI35641.1"/>
    <property type="molecule type" value="Genomic_DNA"/>
</dbReference>
<sequence>MCFSSPSLGIQTFEQSPNARCQQSCLVIPSLGVCGLCCLGCRLTMGNRAAVTSVLWQVGTSALAESRRYLNMDAWIVHCTRGHEIRLVDAQESAKQSCPRQRWTYAAHQMLLVLDGSMLTAVCNTLDSTALHSVGLVYA</sequence>
<comment type="caution">
    <text evidence="1">The sequence shown here is derived from an EMBL/GenBank/DDBJ whole genome shotgun (WGS) entry which is preliminary data.</text>
</comment>
<evidence type="ECO:0000313" key="2">
    <source>
        <dbReference type="Proteomes" id="UP000018721"/>
    </source>
</evidence>
<accession>V9E9H1</accession>
<organism evidence="1 2">
    <name type="scientific">Phytophthora nicotianae P1569</name>
    <dbReference type="NCBI Taxonomy" id="1317065"/>
    <lineage>
        <taxon>Eukaryota</taxon>
        <taxon>Sar</taxon>
        <taxon>Stramenopiles</taxon>
        <taxon>Oomycota</taxon>
        <taxon>Peronosporomycetes</taxon>
        <taxon>Peronosporales</taxon>
        <taxon>Peronosporaceae</taxon>
        <taxon>Phytophthora</taxon>
    </lineage>
</organism>
<dbReference type="Proteomes" id="UP000018721">
    <property type="component" value="Unassembled WGS sequence"/>
</dbReference>
<proteinExistence type="predicted"/>
<dbReference type="HOGENOM" id="CLU_1849046_0_0_1"/>
<evidence type="ECO:0000313" key="1">
    <source>
        <dbReference type="EMBL" id="ETI35641.1"/>
    </source>
</evidence>
<gene>
    <name evidence="1" type="ORF">F443_18062</name>
</gene>
<dbReference type="AlphaFoldDB" id="V9E9H1"/>
<reference evidence="1 2" key="1">
    <citation type="submission" date="2013-11" db="EMBL/GenBank/DDBJ databases">
        <title>The Genome Sequence of Phytophthora parasitica P1569.</title>
        <authorList>
            <consortium name="The Broad Institute Genomics Platform"/>
            <person name="Russ C."/>
            <person name="Tyler B."/>
            <person name="Panabieres F."/>
            <person name="Shan W."/>
            <person name="Tripathy S."/>
            <person name="Grunwald N."/>
            <person name="Machado M."/>
            <person name="Johnson C.S."/>
            <person name="Arredondo F."/>
            <person name="Hong C."/>
            <person name="Coffey M."/>
            <person name="Young S.K."/>
            <person name="Zeng Q."/>
            <person name="Gargeya S."/>
            <person name="Fitzgerald M."/>
            <person name="Abouelleil A."/>
            <person name="Alvarado L."/>
            <person name="Chapman S.B."/>
            <person name="Gainer-Dewar J."/>
            <person name="Goldberg J."/>
            <person name="Griggs A."/>
            <person name="Gujja S."/>
            <person name="Hansen M."/>
            <person name="Howarth C."/>
            <person name="Imamovic A."/>
            <person name="Ireland A."/>
            <person name="Larimer J."/>
            <person name="McCowan C."/>
            <person name="Murphy C."/>
            <person name="Pearson M."/>
            <person name="Poon T.W."/>
            <person name="Priest M."/>
            <person name="Roberts A."/>
            <person name="Saif S."/>
            <person name="Shea T."/>
            <person name="Sykes S."/>
            <person name="Wortman J."/>
            <person name="Nusbaum C."/>
            <person name="Birren B."/>
        </authorList>
    </citation>
    <scope>NUCLEOTIDE SEQUENCE [LARGE SCALE GENOMIC DNA]</scope>
    <source>
        <strain evidence="1 2">P1569</strain>
    </source>
</reference>
<name>V9E9H1_PHYNI</name>